<accession>A0A8J6EW55</accession>
<dbReference type="EMBL" id="WNTK01000011">
    <property type="protein sequence ID" value="KAG9476155.1"/>
    <property type="molecule type" value="Genomic_DNA"/>
</dbReference>
<proteinExistence type="predicted"/>
<sequence length="73" mass="8140">MSFFCLARDNAIFIGDEMECVGLFSELTRKATKYSVKIMQLLDGVGHRAPKTVYLNAPWHNSSPGISHMAHLS</sequence>
<protein>
    <submittedName>
        <fullName evidence="1">Uncharacterized protein</fullName>
    </submittedName>
</protein>
<evidence type="ECO:0000313" key="1">
    <source>
        <dbReference type="EMBL" id="KAG9476155.1"/>
    </source>
</evidence>
<keyword evidence="2" id="KW-1185">Reference proteome</keyword>
<gene>
    <name evidence="1" type="ORF">GDO78_002963</name>
</gene>
<dbReference type="Proteomes" id="UP000770717">
    <property type="component" value="Unassembled WGS sequence"/>
</dbReference>
<dbReference type="AlphaFoldDB" id="A0A8J6EW55"/>
<reference evidence="1" key="1">
    <citation type="thesis" date="2020" institute="ProQuest LLC" country="789 East Eisenhower Parkway, Ann Arbor, MI, USA">
        <title>Comparative Genomics and Chromosome Evolution.</title>
        <authorList>
            <person name="Mudd A.B."/>
        </authorList>
    </citation>
    <scope>NUCLEOTIDE SEQUENCE</scope>
    <source>
        <strain evidence="1">HN-11 Male</strain>
        <tissue evidence="1">Kidney and liver</tissue>
    </source>
</reference>
<comment type="caution">
    <text evidence="1">The sequence shown here is derived from an EMBL/GenBank/DDBJ whole genome shotgun (WGS) entry which is preliminary data.</text>
</comment>
<organism evidence="1 2">
    <name type="scientific">Eleutherodactylus coqui</name>
    <name type="common">Puerto Rican coqui</name>
    <dbReference type="NCBI Taxonomy" id="57060"/>
    <lineage>
        <taxon>Eukaryota</taxon>
        <taxon>Metazoa</taxon>
        <taxon>Chordata</taxon>
        <taxon>Craniata</taxon>
        <taxon>Vertebrata</taxon>
        <taxon>Euteleostomi</taxon>
        <taxon>Amphibia</taxon>
        <taxon>Batrachia</taxon>
        <taxon>Anura</taxon>
        <taxon>Neobatrachia</taxon>
        <taxon>Hyloidea</taxon>
        <taxon>Eleutherodactylidae</taxon>
        <taxon>Eleutherodactylinae</taxon>
        <taxon>Eleutherodactylus</taxon>
        <taxon>Eleutherodactylus</taxon>
    </lineage>
</organism>
<evidence type="ECO:0000313" key="2">
    <source>
        <dbReference type="Proteomes" id="UP000770717"/>
    </source>
</evidence>
<name>A0A8J6EW55_ELECQ</name>